<feature type="domain" description="Tc1-like transposase DDE" evidence="1">
    <location>
        <begin position="1"/>
        <end position="89"/>
    </location>
</feature>
<dbReference type="AlphaFoldDB" id="A0A318IB12"/>
<dbReference type="GO" id="GO:0004519">
    <property type="term" value="F:endonuclease activity"/>
    <property type="evidence" value="ECO:0007669"/>
    <property type="project" value="UniProtKB-KW"/>
</dbReference>
<dbReference type="GO" id="GO:0003676">
    <property type="term" value="F:nucleic acid binding"/>
    <property type="evidence" value="ECO:0007669"/>
    <property type="project" value="InterPro"/>
</dbReference>
<sequence>MVFEGTFKNAMFIEFLKRLFKRATRKIYLIVDGHPVHRSVAIKQFVAEHADRLCLIRLPGYCPELNPDELLNQDVKTNALGKSRPTNKADMIRNVRSHLHRWQKEPNVIRNRCNEKHVCYAA</sequence>
<name>A0A318IB12_BURPY</name>
<evidence type="ECO:0000313" key="2">
    <source>
        <dbReference type="EMBL" id="PXX22041.1"/>
    </source>
</evidence>
<dbReference type="InterPro" id="IPR038717">
    <property type="entry name" value="Tc1-like_DDE_dom"/>
</dbReference>
<keyword evidence="2" id="KW-0255">Endonuclease</keyword>
<evidence type="ECO:0000259" key="1">
    <source>
        <dbReference type="Pfam" id="PF13358"/>
    </source>
</evidence>
<accession>A0A318IB12</accession>
<keyword evidence="2" id="KW-0540">Nuclease</keyword>
<dbReference type="Gene3D" id="3.30.420.10">
    <property type="entry name" value="Ribonuclease H-like superfamily/Ribonuclease H"/>
    <property type="match status" value="1"/>
</dbReference>
<dbReference type="EMBL" id="QJJY01000043">
    <property type="protein sequence ID" value="PXX22041.1"/>
    <property type="molecule type" value="Genomic_DNA"/>
</dbReference>
<comment type="caution">
    <text evidence="2">The sequence shown here is derived from an EMBL/GenBank/DDBJ whole genome shotgun (WGS) entry which is preliminary data.</text>
</comment>
<gene>
    <name evidence="2" type="ORF">NA66_10433</name>
</gene>
<proteinExistence type="predicted"/>
<protein>
    <submittedName>
        <fullName evidence="2">DDE superfamily endonuclease</fullName>
    </submittedName>
</protein>
<dbReference type="InterPro" id="IPR036397">
    <property type="entry name" value="RNaseH_sf"/>
</dbReference>
<evidence type="ECO:0000313" key="3">
    <source>
        <dbReference type="Proteomes" id="UP000247755"/>
    </source>
</evidence>
<organism evidence="2 3">
    <name type="scientific">Burkholderia pyrrocinia</name>
    <name type="common">Pseudomonas pyrrocinia</name>
    <dbReference type="NCBI Taxonomy" id="60550"/>
    <lineage>
        <taxon>Bacteria</taxon>
        <taxon>Pseudomonadati</taxon>
        <taxon>Pseudomonadota</taxon>
        <taxon>Betaproteobacteria</taxon>
        <taxon>Burkholderiales</taxon>
        <taxon>Burkholderiaceae</taxon>
        <taxon>Burkholderia</taxon>
        <taxon>Burkholderia cepacia complex</taxon>
    </lineage>
</organism>
<reference evidence="2 3" key="1">
    <citation type="submission" date="2018-05" db="EMBL/GenBank/DDBJ databases">
        <title>Comparative genomics of bacterial root endophytes of switchgrass collected from native prairies over two seasons.</title>
        <authorList>
            <person name="Tang Y."/>
        </authorList>
    </citation>
    <scope>NUCLEOTIDE SEQUENCE [LARGE SCALE GENOMIC DNA]</scope>
    <source>
        <strain evidence="2 3">NFIX32</strain>
    </source>
</reference>
<dbReference type="Pfam" id="PF13358">
    <property type="entry name" value="DDE_3"/>
    <property type="match status" value="1"/>
</dbReference>
<dbReference type="Proteomes" id="UP000247755">
    <property type="component" value="Unassembled WGS sequence"/>
</dbReference>
<keyword evidence="2" id="KW-0378">Hydrolase</keyword>